<feature type="compositionally biased region" description="Basic and acidic residues" evidence="1">
    <location>
        <begin position="175"/>
        <end position="184"/>
    </location>
</feature>
<keyword evidence="4" id="KW-1185">Reference proteome</keyword>
<evidence type="ECO:0000313" key="4">
    <source>
        <dbReference type="Proteomes" id="UP000246991"/>
    </source>
</evidence>
<feature type="chain" id="PRO_5016416148" description="Extracellular membrane protein CFEM domain-containing protein" evidence="2">
    <location>
        <begin position="30"/>
        <end position="228"/>
    </location>
</feature>
<proteinExistence type="predicted"/>
<dbReference type="OrthoDB" id="5388101at2759"/>
<dbReference type="AlphaFoldDB" id="A0A317SRK9"/>
<sequence>MKLYHHHKSLTSLLLIILLPLLLCLLLSGTPTIAQEACVAWDALTAPVHDCYCLASVKFTGCRPNCTLEGLPSNIVGRIMGVWEFVDPVCKEAVEGLSKAVESKVISTGSPEYTVLLAESFHTALSSSVAATETVTATGTGTPGGGNVNATGSSLVTPPPTRIPARSGRRRRQRGRSDQDDRHLGIPLSFLLPGGRIRILELGAQEAARALASGVPREWAARRPRDRH</sequence>
<gene>
    <name evidence="3" type="ORF">C7212DRAFT_343741</name>
</gene>
<dbReference type="EMBL" id="PYWC01000028">
    <property type="protein sequence ID" value="PWW77008.1"/>
    <property type="molecule type" value="Genomic_DNA"/>
</dbReference>
<accession>A0A317SRK9</accession>
<comment type="caution">
    <text evidence="3">The sequence shown here is derived from an EMBL/GenBank/DDBJ whole genome shotgun (WGS) entry which is preliminary data.</text>
</comment>
<feature type="region of interest" description="Disordered" evidence="1">
    <location>
        <begin position="136"/>
        <end position="185"/>
    </location>
</feature>
<evidence type="ECO:0000256" key="1">
    <source>
        <dbReference type="SAM" id="MobiDB-lite"/>
    </source>
</evidence>
<evidence type="ECO:0008006" key="5">
    <source>
        <dbReference type="Google" id="ProtNLM"/>
    </source>
</evidence>
<name>A0A317SRK9_9PEZI</name>
<organism evidence="3 4">
    <name type="scientific">Tuber magnatum</name>
    <name type="common">white Piedmont truffle</name>
    <dbReference type="NCBI Taxonomy" id="42249"/>
    <lineage>
        <taxon>Eukaryota</taxon>
        <taxon>Fungi</taxon>
        <taxon>Dikarya</taxon>
        <taxon>Ascomycota</taxon>
        <taxon>Pezizomycotina</taxon>
        <taxon>Pezizomycetes</taxon>
        <taxon>Pezizales</taxon>
        <taxon>Tuberaceae</taxon>
        <taxon>Tuber</taxon>
    </lineage>
</organism>
<evidence type="ECO:0000313" key="3">
    <source>
        <dbReference type="EMBL" id="PWW77008.1"/>
    </source>
</evidence>
<protein>
    <recommendedName>
        <fullName evidence="5">Extracellular membrane protein CFEM domain-containing protein</fullName>
    </recommendedName>
</protein>
<reference evidence="3 4" key="1">
    <citation type="submission" date="2018-03" db="EMBL/GenBank/DDBJ databases">
        <title>Genomes of Pezizomycetes fungi and the evolution of truffles.</title>
        <authorList>
            <person name="Murat C."/>
            <person name="Payen T."/>
            <person name="Noel B."/>
            <person name="Kuo A."/>
            <person name="Martin F.M."/>
        </authorList>
    </citation>
    <scope>NUCLEOTIDE SEQUENCE [LARGE SCALE GENOMIC DNA]</scope>
    <source>
        <strain evidence="3">091103-1</strain>
    </source>
</reference>
<dbReference type="Proteomes" id="UP000246991">
    <property type="component" value="Unassembled WGS sequence"/>
</dbReference>
<evidence type="ECO:0000256" key="2">
    <source>
        <dbReference type="SAM" id="SignalP"/>
    </source>
</evidence>
<feature type="signal peptide" evidence="2">
    <location>
        <begin position="1"/>
        <end position="29"/>
    </location>
</feature>
<keyword evidence="2" id="KW-0732">Signal</keyword>